<accession>A0A6J5FBC9</accession>
<keyword evidence="3" id="KW-1185">Reference proteome</keyword>
<evidence type="ECO:0000313" key="3">
    <source>
        <dbReference type="Proteomes" id="UP000494363"/>
    </source>
</evidence>
<gene>
    <name evidence="2" type="ORF">LMG29542_07923</name>
</gene>
<dbReference type="Proteomes" id="UP000494363">
    <property type="component" value="Unassembled WGS sequence"/>
</dbReference>
<reference evidence="2 3" key="1">
    <citation type="submission" date="2020-04" db="EMBL/GenBank/DDBJ databases">
        <authorList>
            <person name="De Canck E."/>
        </authorList>
    </citation>
    <scope>NUCLEOTIDE SEQUENCE [LARGE SCALE GENOMIC DNA]</scope>
    <source>
        <strain evidence="2 3">LMG 29542</strain>
    </source>
</reference>
<dbReference type="EMBL" id="CADIKH010000131">
    <property type="protein sequence ID" value="CAB3774546.1"/>
    <property type="molecule type" value="Genomic_DNA"/>
</dbReference>
<proteinExistence type="predicted"/>
<evidence type="ECO:0000256" key="1">
    <source>
        <dbReference type="SAM" id="MobiDB-lite"/>
    </source>
</evidence>
<evidence type="ECO:0000313" key="2">
    <source>
        <dbReference type="EMBL" id="CAB3774546.1"/>
    </source>
</evidence>
<dbReference type="AlphaFoldDB" id="A0A6J5FBC9"/>
<feature type="region of interest" description="Disordered" evidence="1">
    <location>
        <begin position="1"/>
        <end position="21"/>
    </location>
</feature>
<name>A0A6J5FBC9_9BURK</name>
<sequence>MGCRFPPSTCPTSTGKYKEFDQQGRGFSSGIAGMTAVDRVVSFDHGKHNGGLYG</sequence>
<organism evidence="2 3">
    <name type="scientific">Paraburkholderia humisilvae</name>
    <dbReference type="NCBI Taxonomy" id="627669"/>
    <lineage>
        <taxon>Bacteria</taxon>
        <taxon>Pseudomonadati</taxon>
        <taxon>Pseudomonadota</taxon>
        <taxon>Betaproteobacteria</taxon>
        <taxon>Burkholderiales</taxon>
        <taxon>Burkholderiaceae</taxon>
        <taxon>Paraburkholderia</taxon>
    </lineage>
</organism>
<protein>
    <submittedName>
        <fullName evidence="2">Uncharacterized protein</fullName>
    </submittedName>
</protein>